<reference evidence="7" key="3">
    <citation type="submission" date="2021-01" db="EMBL/GenBank/DDBJ databases">
        <authorList>
            <consortium name="Genoscope - CEA"/>
            <person name="William W."/>
        </authorList>
    </citation>
    <scope>NUCLEOTIDE SEQUENCE</scope>
</reference>
<organism evidence="8 9">
    <name type="scientific">Brassica napus</name>
    <name type="common">Rape</name>
    <dbReference type="NCBI Taxonomy" id="3708"/>
    <lineage>
        <taxon>Eukaryota</taxon>
        <taxon>Viridiplantae</taxon>
        <taxon>Streptophyta</taxon>
        <taxon>Embryophyta</taxon>
        <taxon>Tracheophyta</taxon>
        <taxon>Spermatophyta</taxon>
        <taxon>Magnoliopsida</taxon>
        <taxon>eudicotyledons</taxon>
        <taxon>Gunneridae</taxon>
        <taxon>Pentapetalae</taxon>
        <taxon>rosids</taxon>
        <taxon>malvids</taxon>
        <taxon>Brassicales</taxon>
        <taxon>Brassicaceae</taxon>
        <taxon>Brassiceae</taxon>
        <taxon>Brassica</taxon>
    </lineage>
</organism>
<accession>A0A078F8Q8</accession>
<dbReference type="Proteomes" id="UP000028999">
    <property type="component" value="Unassembled WGS sequence"/>
</dbReference>
<evidence type="ECO:0000256" key="3">
    <source>
        <dbReference type="ARBA" id="ARBA00022989"/>
    </source>
</evidence>
<evidence type="ECO:0000313" key="9">
    <source>
        <dbReference type="Proteomes" id="UP000028999"/>
    </source>
</evidence>
<dbReference type="SMR" id="A0A078F8Q8"/>
<keyword evidence="3" id="KW-1133">Transmembrane helix</keyword>
<comment type="subcellular location">
    <subcellularLocation>
        <location evidence="1">Membrane</location>
        <topology evidence="1">Single-pass membrane protein</topology>
    </subcellularLocation>
</comment>
<evidence type="ECO:0000313" key="7">
    <source>
        <dbReference type="EMBL" id="CAF1907817.1"/>
    </source>
</evidence>
<dbReference type="AlphaFoldDB" id="A0A078F8Q8"/>
<dbReference type="GO" id="GO:0016020">
    <property type="term" value="C:membrane"/>
    <property type="evidence" value="ECO:0007669"/>
    <property type="project" value="UniProtKB-SubCell"/>
</dbReference>
<dbReference type="PANTHER" id="PTHR31448:SF3">
    <property type="entry name" value="MYOSIN-BINDING PROTEIN 2"/>
    <property type="match status" value="1"/>
</dbReference>
<reference evidence="8 9" key="1">
    <citation type="journal article" date="2014" name="Science">
        <title>Plant genetics. Early allopolyploid evolution in the post-Neolithic Brassica napus oilseed genome.</title>
        <authorList>
            <person name="Chalhoub B."/>
            <person name="Denoeud F."/>
            <person name="Liu S."/>
            <person name="Parkin I.A."/>
            <person name="Tang H."/>
            <person name="Wang X."/>
            <person name="Chiquet J."/>
            <person name="Belcram H."/>
            <person name="Tong C."/>
            <person name="Samans B."/>
            <person name="Correa M."/>
            <person name="Da Silva C."/>
            <person name="Just J."/>
            <person name="Falentin C."/>
            <person name="Koh C.S."/>
            <person name="Le Clainche I."/>
            <person name="Bernard M."/>
            <person name="Bento P."/>
            <person name="Noel B."/>
            <person name="Labadie K."/>
            <person name="Alberti A."/>
            <person name="Charles M."/>
            <person name="Arnaud D."/>
            <person name="Guo H."/>
            <person name="Daviaud C."/>
            <person name="Alamery S."/>
            <person name="Jabbari K."/>
            <person name="Zhao M."/>
            <person name="Edger P.P."/>
            <person name="Chelaifa H."/>
            <person name="Tack D."/>
            <person name="Lassalle G."/>
            <person name="Mestiri I."/>
            <person name="Schnel N."/>
            <person name="Le Paslier M.C."/>
            <person name="Fan G."/>
            <person name="Renault V."/>
            <person name="Bayer P.E."/>
            <person name="Golicz A.A."/>
            <person name="Manoli S."/>
            <person name="Lee T.H."/>
            <person name="Thi V.H."/>
            <person name="Chalabi S."/>
            <person name="Hu Q."/>
            <person name="Fan C."/>
            <person name="Tollenaere R."/>
            <person name="Lu Y."/>
            <person name="Battail C."/>
            <person name="Shen J."/>
            <person name="Sidebottom C.H."/>
            <person name="Wang X."/>
            <person name="Canaguier A."/>
            <person name="Chauveau A."/>
            <person name="Berard A."/>
            <person name="Deniot G."/>
            <person name="Guan M."/>
            <person name="Liu Z."/>
            <person name="Sun F."/>
            <person name="Lim Y.P."/>
            <person name="Lyons E."/>
            <person name="Town C.D."/>
            <person name="Bancroft I."/>
            <person name="Wang X."/>
            <person name="Meng J."/>
            <person name="Ma J."/>
            <person name="Pires J.C."/>
            <person name="King G.J."/>
            <person name="Brunel D."/>
            <person name="Delourme R."/>
            <person name="Renard M."/>
            <person name="Aury J.M."/>
            <person name="Adams K.L."/>
            <person name="Batley J."/>
            <person name="Snowdon R.J."/>
            <person name="Tost J."/>
            <person name="Edwards D."/>
            <person name="Zhou Y."/>
            <person name="Hua W."/>
            <person name="Sharpe A.G."/>
            <person name="Paterson A.H."/>
            <person name="Guan C."/>
            <person name="Wincker P."/>
        </authorList>
    </citation>
    <scope>NUCLEOTIDE SEQUENCE [LARGE SCALE GENOMIC DNA]</scope>
    <source>
        <strain evidence="9">cv. Darmor-bzh</strain>
    </source>
</reference>
<dbReference type="PaxDb" id="3708-A0A078F8Q8"/>
<keyword evidence="2" id="KW-0812">Transmembrane</keyword>
<name>A0A078F8Q8_BRANA</name>
<dbReference type="Proteomes" id="UP001295469">
    <property type="component" value="Chromosome C02"/>
</dbReference>
<dbReference type="EMBL" id="LK031996">
    <property type="protein sequence ID" value="CDY09477.1"/>
    <property type="molecule type" value="Genomic_DNA"/>
</dbReference>
<protein>
    <submittedName>
        <fullName evidence="7">(rape) hypothetical protein</fullName>
    </submittedName>
    <submittedName>
        <fullName evidence="8">BnaC02g20190D protein</fullName>
    </submittedName>
</protein>
<evidence type="ECO:0000256" key="4">
    <source>
        <dbReference type="ARBA" id="ARBA00023136"/>
    </source>
</evidence>
<keyword evidence="5" id="KW-0175">Coiled coil</keyword>
<feature type="coiled-coil region" evidence="5">
    <location>
        <begin position="4"/>
        <end position="70"/>
    </location>
</feature>
<evidence type="ECO:0000256" key="5">
    <source>
        <dbReference type="SAM" id="Coils"/>
    </source>
</evidence>
<keyword evidence="4" id="KW-0472">Membrane</keyword>
<keyword evidence="9" id="KW-1185">Reference proteome</keyword>
<dbReference type="STRING" id="3708.A0A078F8Q8"/>
<evidence type="ECO:0000256" key="2">
    <source>
        <dbReference type="ARBA" id="ARBA00022692"/>
    </source>
</evidence>
<evidence type="ECO:0000259" key="6">
    <source>
        <dbReference type="PROSITE" id="PS51775"/>
    </source>
</evidence>
<evidence type="ECO:0000313" key="8">
    <source>
        <dbReference type="EMBL" id="CDY09477.1"/>
    </source>
</evidence>
<dbReference type="PROSITE" id="PS51775">
    <property type="entry name" value="GTD_BINDING"/>
    <property type="match status" value="1"/>
</dbReference>
<dbReference type="InterPro" id="IPR007656">
    <property type="entry name" value="GTD-bd"/>
</dbReference>
<dbReference type="Gramene" id="CDY09477">
    <property type="protein sequence ID" value="CDY09477"/>
    <property type="gene ID" value="GSBRNA2T00031009001"/>
</dbReference>
<feature type="coiled-coil region" evidence="5">
    <location>
        <begin position="104"/>
        <end position="131"/>
    </location>
</feature>
<sequence length="186" mass="22314">MAMINRLHEEKAAMQMEALQYQRMMEEQSEFDQEALQLLNELMVKREKENAELEKELEVCRKRLEEYETKEKIEMIMRRMKDDSSVDSDENTPVSVVLRLDECLDDYEGERLSLLERLEFLEEKLTALHDEEDESNVSINGKCHFHGKHRVLKSKSYFHCLMQSMERWKMETTMKMGLMNLRVVRL</sequence>
<reference evidence="8" key="2">
    <citation type="submission" date="2014-06" db="EMBL/GenBank/DDBJ databases">
        <authorList>
            <person name="Genoscope - CEA"/>
        </authorList>
    </citation>
    <scope>NUCLEOTIDE SEQUENCE</scope>
</reference>
<dbReference type="PANTHER" id="PTHR31448">
    <property type="entry name" value="MYOSIN-BINDING PROTEIN 2"/>
    <property type="match status" value="1"/>
</dbReference>
<proteinExistence type="predicted"/>
<dbReference type="Pfam" id="PF04576">
    <property type="entry name" value="Zein-binding"/>
    <property type="match status" value="1"/>
</dbReference>
<gene>
    <name evidence="8" type="primary">BnaC02g20190D</name>
    <name evidence="7" type="ORF">DARMORV10_C02P28140.1</name>
    <name evidence="8" type="ORF">GSBRNA2T00031009001</name>
</gene>
<dbReference type="InterPro" id="IPR039306">
    <property type="entry name" value="MYOB"/>
</dbReference>
<evidence type="ECO:0000256" key="1">
    <source>
        <dbReference type="ARBA" id="ARBA00004167"/>
    </source>
</evidence>
<feature type="domain" description="GTD-binding" evidence="6">
    <location>
        <begin position="1"/>
        <end position="61"/>
    </location>
</feature>
<dbReference type="GO" id="GO:0080115">
    <property type="term" value="F:myosin XI tail binding"/>
    <property type="evidence" value="ECO:0007669"/>
    <property type="project" value="UniProtKB-ARBA"/>
</dbReference>
<dbReference type="EMBL" id="HG994366">
    <property type="protein sequence ID" value="CAF1907817.1"/>
    <property type="molecule type" value="Genomic_DNA"/>
</dbReference>